<organism evidence="2 3">
    <name type="scientific">Cyclobacterium jeungdonense</name>
    <dbReference type="NCBI Taxonomy" id="708087"/>
    <lineage>
        <taxon>Bacteria</taxon>
        <taxon>Pseudomonadati</taxon>
        <taxon>Bacteroidota</taxon>
        <taxon>Cytophagia</taxon>
        <taxon>Cytophagales</taxon>
        <taxon>Cyclobacteriaceae</taxon>
        <taxon>Cyclobacterium</taxon>
    </lineage>
</organism>
<sequence>MEFGEFVAYLVLSLAMLNAIVLILATKRAKVSQQYMGFAILFFSSFLFFQHLEVASAWLPALTYLLMLCVGPFFYFFIRNTLVGSKRNSYLDLLHFIPFILSAIPIVLLFAGEELSGFVLSFPQPMEGAAPGRSVFLFAGSIELLLCSLLIYFFLGLRLLLYLPPINIHFSEQRKLKRWLIRISWLFGFLLVLFTLSQDYVGWFAEQKDLLINQGMPVVLLVLSVAMHFRPSLIYGFDFGEQSET</sequence>
<feature type="transmembrane region" description="Helical" evidence="1">
    <location>
        <begin position="58"/>
        <end position="78"/>
    </location>
</feature>
<keyword evidence="1" id="KW-0812">Transmembrane</keyword>
<accession>A0ABT8C269</accession>
<feature type="transmembrane region" description="Helical" evidence="1">
    <location>
        <begin position="35"/>
        <end position="52"/>
    </location>
</feature>
<feature type="transmembrane region" description="Helical" evidence="1">
    <location>
        <begin position="179"/>
        <end position="198"/>
    </location>
</feature>
<feature type="transmembrane region" description="Helical" evidence="1">
    <location>
        <begin position="90"/>
        <end position="111"/>
    </location>
</feature>
<feature type="transmembrane region" description="Helical" evidence="1">
    <location>
        <begin position="6"/>
        <end position="26"/>
    </location>
</feature>
<feature type="transmembrane region" description="Helical" evidence="1">
    <location>
        <begin position="135"/>
        <end position="159"/>
    </location>
</feature>
<evidence type="ECO:0000313" key="2">
    <source>
        <dbReference type="EMBL" id="MDN3686874.1"/>
    </source>
</evidence>
<dbReference type="RefSeq" id="WP_163383794.1">
    <property type="nucleotide sequence ID" value="NZ_JAUFQS010000004.1"/>
</dbReference>
<gene>
    <name evidence="2" type="ORF">QWZ15_03440</name>
</gene>
<keyword evidence="3" id="KW-1185">Reference proteome</keyword>
<protein>
    <recommendedName>
        <fullName evidence="4">Histidine kinase N-terminal 7TM region domain-containing protein</fullName>
    </recommendedName>
</protein>
<proteinExistence type="predicted"/>
<evidence type="ECO:0008006" key="4">
    <source>
        <dbReference type="Google" id="ProtNLM"/>
    </source>
</evidence>
<feature type="transmembrane region" description="Helical" evidence="1">
    <location>
        <begin position="210"/>
        <end position="229"/>
    </location>
</feature>
<keyword evidence="1" id="KW-0472">Membrane</keyword>
<evidence type="ECO:0000313" key="3">
    <source>
        <dbReference type="Proteomes" id="UP001236663"/>
    </source>
</evidence>
<dbReference type="EMBL" id="JAUFQS010000004">
    <property type="protein sequence ID" value="MDN3686874.1"/>
    <property type="molecule type" value="Genomic_DNA"/>
</dbReference>
<name>A0ABT8C269_9BACT</name>
<reference evidence="3" key="1">
    <citation type="journal article" date="2019" name="Int. J. Syst. Evol. Microbiol.">
        <title>The Global Catalogue of Microorganisms (GCM) 10K type strain sequencing project: providing services to taxonomists for standard genome sequencing and annotation.</title>
        <authorList>
            <consortium name="The Broad Institute Genomics Platform"/>
            <consortium name="The Broad Institute Genome Sequencing Center for Infectious Disease"/>
            <person name="Wu L."/>
            <person name="Ma J."/>
        </authorList>
    </citation>
    <scope>NUCLEOTIDE SEQUENCE [LARGE SCALE GENOMIC DNA]</scope>
    <source>
        <strain evidence="3">CECT 7706</strain>
    </source>
</reference>
<keyword evidence="1" id="KW-1133">Transmembrane helix</keyword>
<comment type="caution">
    <text evidence="2">The sequence shown here is derived from an EMBL/GenBank/DDBJ whole genome shotgun (WGS) entry which is preliminary data.</text>
</comment>
<dbReference type="Proteomes" id="UP001236663">
    <property type="component" value="Unassembled WGS sequence"/>
</dbReference>
<evidence type="ECO:0000256" key="1">
    <source>
        <dbReference type="SAM" id="Phobius"/>
    </source>
</evidence>